<dbReference type="EMBL" id="CT868652">
    <property type="protein sequence ID" value="CAK88843.1"/>
    <property type="molecule type" value="Genomic_DNA"/>
</dbReference>
<dbReference type="Gene3D" id="1.10.287.70">
    <property type="match status" value="1"/>
</dbReference>
<dbReference type="PANTHER" id="PTHR47823">
    <property type="entry name" value="ION_TRANS DOMAIN-CONTAINING PROTEIN"/>
    <property type="match status" value="1"/>
</dbReference>
<dbReference type="Gene3D" id="2.60.120.10">
    <property type="entry name" value="Jelly Rolls"/>
    <property type="match status" value="1"/>
</dbReference>
<evidence type="ECO:0000256" key="6">
    <source>
        <dbReference type="ARBA" id="ARBA00023136"/>
    </source>
</evidence>
<dbReference type="GO" id="GO:0016020">
    <property type="term" value="C:membrane"/>
    <property type="evidence" value="ECO:0007669"/>
    <property type="project" value="UniProtKB-SubCell"/>
</dbReference>
<dbReference type="CDD" id="cd00038">
    <property type="entry name" value="CAP_ED"/>
    <property type="match status" value="1"/>
</dbReference>
<keyword evidence="6 8" id="KW-0472">Membrane</keyword>
<dbReference type="SUPFAM" id="SSF81324">
    <property type="entry name" value="Voltage-gated potassium channels"/>
    <property type="match status" value="1"/>
</dbReference>
<evidence type="ECO:0000256" key="7">
    <source>
        <dbReference type="SAM" id="MobiDB-lite"/>
    </source>
</evidence>
<evidence type="ECO:0000313" key="10">
    <source>
        <dbReference type="EMBL" id="CAK88843.1"/>
    </source>
</evidence>
<dbReference type="Proteomes" id="UP000000600">
    <property type="component" value="Unassembled WGS sequence"/>
</dbReference>
<dbReference type="RefSeq" id="XP_001456240.1">
    <property type="nucleotide sequence ID" value="XM_001456203.1"/>
</dbReference>
<feature type="transmembrane region" description="Helical" evidence="8">
    <location>
        <begin position="205"/>
        <end position="225"/>
    </location>
</feature>
<feature type="transmembrane region" description="Helical" evidence="8">
    <location>
        <begin position="163"/>
        <end position="185"/>
    </location>
</feature>
<keyword evidence="4 8" id="KW-1133">Transmembrane helix</keyword>
<feature type="region of interest" description="Disordered" evidence="7">
    <location>
        <begin position="1"/>
        <end position="25"/>
    </location>
</feature>
<keyword evidence="11" id="KW-1185">Reference proteome</keyword>
<evidence type="ECO:0000256" key="5">
    <source>
        <dbReference type="ARBA" id="ARBA00023065"/>
    </source>
</evidence>
<protein>
    <recommendedName>
        <fullName evidence="9">Cyclic nucleotide-binding domain-containing protein</fullName>
    </recommendedName>
</protein>
<keyword evidence="5" id="KW-0406">Ion transport</keyword>
<dbReference type="OrthoDB" id="421226at2759"/>
<evidence type="ECO:0000256" key="4">
    <source>
        <dbReference type="ARBA" id="ARBA00022989"/>
    </source>
</evidence>
<evidence type="ECO:0000313" key="11">
    <source>
        <dbReference type="Proteomes" id="UP000000600"/>
    </source>
</evidence>
<reference evidence="10 11" key="1">
    <citation type="journal article" date="2006" name="Nature">
        <title>Global trends of whole-genome duplications revealed by the ciliate Paramecium tetraurelia.</title>
        <authorList>
            <consortium name="Genoscope"/>
            <person name="Aury J.-M."/>
            <person name="Jaillon O."/>
            <person name="Duret L."/>
            <person name="Noel B."/>
            <person name="Jubin C."/>
            <person name="Porcel B.M."/>
            <person name="Segurens B."/>
            <person name="Daubin V."/>
            <person name="Anthouard V."/>
            <person name="Aiach N."/>
            <person name="Arnaiz O."/>
            <person name="Billaut A."/>
            <person name="Beisson J."/>
            <person name="Blanc I."/>
            <person name="Bouhouche K."/>
            <person name="Camara F."/>
            <person name="Duharcourt S."/>
            <person name="Guigo R."/>
            <person name="Gogendeau D."/>
            <person name="Katinka M."/>
            <person name="Keller A.-M."/>
            <person name="Kissmehl R."/>
            <person name="Klotz C."/>
            <person name="Koll F."/>
            <person name="Le Moue A."/>
            <person name="Lepere C."/>
            <person name="Malinsky S."/>
            <person name="Nowacki M."/>
            <person name="Nowak J.K."/>
            <person name="Plattner H."/>
            <person name="Poulain J."/>
            <person name="Ruiz F."/>
            <person name="Serrano V."/>
            <person name="Zagulski M."/>
            <person name="Dessen P."/>
            <person name="Betermier M."/>
            <person name="Weissenbach J."/>
            <person name="Scarpelli C."/>
            <person name="Schachter V."/>
            <person name="Sperling L."/>
            <person name="Meyer E."/>
            <person name="Cohen J."/>
            <person name="Wincker P."/>
        </authorList>
    </citation>
    <scope>NUCLEOTIDE SEQUENCE [LARGE SCALE GENOMIC DNA]</scope>
    <source>
        <strain evidence="10 11">Stock d4-2</strain>
    </source>
</reference>
<dbReference type="GeneID" id="5042021"/>
<dbReference type="Pfam" id="PF00027">
    <property type="entry name" value="cNMP_binding"/>
    <property type="match status" value="1"/>
</dbReference>
<keyword evidence="2" id="KW-0813">Transport</keyword>
<keyword evidence="3 8" id="KW-0812">Transmembrane</keyword>
<feature type="transmembrane region" description="Helical" evidence="8">
    <location>
        <begin position="328"/>
        <end position="347"/>
    </location>
</feature>
<dbReference type="InterPro" id="IPR014710">
    <property type="entry name" value="RmlC-like_jellyroll"/>
</dbReference>
<dbReference type="KEGG" id="ptm:GSPATT00022011001"/>
<comment type="subcellular location">
    <subcellularLocation>
        <location evidence="1">Membrane</location>
        <topology evidence="1">Multi-pass membrane protein</topology>
    </subcellularLocation>
</comment>
<dbReference type="eggNOG" id="KOG0498">
    <property type="taxonomic scope" value="Eukaryota"/>
</dbReference>
<dbReference type="GO" id="GO:0005216">
    <property type="term" value="F:monoatomic ion channel activity"/>
    <property type="evidence" value="ECO:0007669"/>
    <property type="project" value="InterPro"/>
</dbReference>
<evidence type="ECO:0000256" key="2">
    <source>
        <dbReference type="ARBA" id="ARBA00022448"/>
    </source>
</evidence>
<dbReference type="OMA" id="MFGEYEA"/>
<evidence type="ECO:0000256" key="3">
    <source>
        <dbReference type="ARBA" id="ARBA00022692"/>
    </source>
</evidence>
<dbReference type="SUPFAM" id="SSF51206">
    <property type="entry name" value="cAMP-binding domain-like"/>
    <property type="match status" value="1"/>
</dbReference>
<feature type="domain" description="Cyclic nucleotide-binding" evidence="9">
    <location>
        <begin position="437"/>
        <end position="543"/>
    </location>
</feature>
<evidence type="ECO:0000256" key="1">
    <source>
        <dbReference type="ARBA" id="ARBA00004141"/>
    </source>
</evidence>
<proteinExistence type="predicted"/>
<evidence type="ECO:0000256" key="8">
    <source>
        <dbReference type="SAM" id="Phobius"/>
    </source>
</evidence>
<dbReference type="InterPro" id="IPR018490">
    <property type="entry name" value="cNMP-bd_dom_sf"/>
</dbReference>
<dbReference type="InterPro" id="IPR000595">
    <property type="entry name" value="cNMP-bd_dom"/>
</dbReference>
<gene>
    <name evidence="10" type="ORF">GSPATT00022011001</name>
</gene>
<organism evidence="10 11">
    <name type="scientific">Paramecium tetraurelia</name>
    <dbReference type="NCBI Taxonomy" id="5888"/>
    <lineage>
        <taxon>Eukaryota</taxon>
        <taxon>Sar</taxon>
        <taxon>Alveolata</taxon>
        <taxon>Ciliophora</taxon>
        <taxon>Intramacronucleata</taxon>
        <taxon>Oligohymenophorea</taxon>
        <taxon>Peniculida</taxon>
        <taxon>Parameciidae</taxon>
        <taxon>Paramecium</taxon>
    </lineage>
</organism>
<dbReference type="AlphaFoldDB" id="A0E0M6"/>
<dbReference type="InterPro" id="IPR005821">
    <property type="entry name" value="Ion_trans_dom"/>
</dbReference>
<dbReference type="PANTHER" id="PTHR47823:SF9">
    <property type="entry name" value="CHROMOSOME UNDETERMINED SCAFFOLD_10, WHOLE GENOME SHOTGUN SEQUENCE"/>
    <property type="match status" value="1"/>
</dbReference>
<dbReference type="Pfam" id="PF00520">
    <property type="entry name" value="Ion_trans"/>
    <property type="match status" value="1"/>
</dbReference>
<feature type="transmembrane region" description="Helical" evidence="8">
    <location>
        <begin position="272"/>
        <end position="294"/>
    </location>
</feature>
<feature type="transmembrane region" description="Helical" evidence="8">
    <location>
        <begin position="130"/>
        <end position="151"/>
    </location>
</feature>
<evidence type="ECO:0000259" key="9">
    <source>
        <dbReference type="PROSITE" id="PS50042"/>
    </source>
</evidence>
<accession>A0E0M6</accession>
<dbReference type="PROSITE" id="PS50042">
    <property type="entry name" value="CNMP_BINDING_3"/>
    <property type="match status" value="1"/>
</dbReference>
<name>A0E0M6_PARTE</name>
<dbReference type="HOGENOM" id="CLU_350756_0_0_1"/>
<dbReference type="InParanoid" id="A0E0M6"/>
<sequence>MQLTSDREDPEQLNTQGACSVEIPPQRNRSSSQYLFHGPQNRKLKTQATVSIFGYWTQIIDRTFNTYEDKTTITRDTRSVFTRIVKKLIIIQCFFDSLEQYRKERLQQRIEFYFQKRTKVIPFYPDDCLIVYWMKVVTLLQFCSCIIYPMFITFNDLQTDLSWIVMILDALFSIDILLTFLTAYIDETSTLKIQIVDITMHYLKTWFIFDSISIFPWISIGLENLRLFRLLRILKYFIYKRKHSYKGQADQHQIVPSFLPYNDMQLKEGIKFLIDVMVTAFLLIHIFACGYHYLLGIEYLDAFYQSTQTITTIGYGDCSQSIKYEYQILWLIIGVGFYTFTIGDFAYMMQRSGVNQDDEYYFQLEQLSYVSDFPERIKNQFQRFITTNLNNNAFWSSYHKKMVHDLPYQIQNYLVLSGMLQICEAVPFFMQDINFTIELLNDVQFLFIEENDLIYREGQNSNEIYFLLQGDVRIMTKKKFTLLNILEGTMFGEYEAIEESLRATYAVAIQKSLILKVDYAIFEKSMKMSPNLYFEVQQLFHRRRKLLINSLRYEKSQRKKVRRSVLIQFSHVQLQQTRQEMKRQREIQELKNINEYNQMVLQQLIDKKRHKYEQLLARFKSVVFRIIHFNQQLIRTPPEDWKDLDNYNLIKRVFPLRCLSDKLQVFFRKSSSVHSQSVHRSSIRKRIECHPQYDKFKWRLSDIQIKQIILMHNKRSVKVFPTLKSIVQNYQKSTVASSPQRINRFYPKWIKDLVLEDHTTAEMEKFVLKYHQINKRLDQIDKMWTKGLIIRFDEFKLKSQKDLDHLDTESSDDK</sequence>